<dbReference type="EMBL" id="CP171853">
    <property type="protein sequence ID" value="XKM40110.1"/>
    <property type="molecule type" value="Genomic_DNA"/>
</dbReference>
<evidence type="ECO:0000313" key="1">
    <source>
        <dbReference type="EMBL" id="XKM40110.1"/>
    </source>
</evidence>
<organism evidence="1 2">
    <name type="scientific">Rhizobium ruizarguesonis</name>
    <dbReference type="NCBI Taxonomy" id="2081791"/>
    <lineage>
        <taxon>Bacteria</taxon>
        <taxon>Pseudomonadati</taxon>
        <taxon>Pseudomonadota</taxon>
        <taxon>Alphaproteobacteria</taxon>
        <taxon>Hyphomicrobiales</taxon>
        <taxon>Rhizobiaceae</taxon>
        <taxon>Rhizobium/Agrobacterium group</taxon>
        <taxon>Rhizobium</taxon>
    </lineage>
</organism>
<reference evidence="1" key="1">
    <citation type="submission" date="2024-10" db="EMBL/GenBank/DDBJ databases">
        <title>Strain of Rhizobium-related bacteria isolated fromm roots of Vavilovia formosa.</title>
        <authorList>
            <person name="Kimeklis A."/>
            <person name="Afonin A."/>
        </authorList>
    </citation>
    <scope>NUCLEOTIDE SEQUENCE</scope>
    <source>
        <strain evidence="1">Vaf-46</strain>
    </source>
</reference>
<proteinExistence type="predicted"/>
<evidence type="ECO:0000313" key="2">
    <source>
        <dbReference type="Proteomes" id="UP000078465"/>
    </source>
</evidence>
<dbReference type="Proteomes" id="UP000078465">
    <property type="component" value="Chromosome"/>
</dbReference>
<gene>
    <name evidence="1" type="ORF">A4U53_029415</name>
</gene>
<accession>A0ACD5EMA3</accession>
<sequence length="267" mass="29841">MLGTLAHDKGEEIALSDLPELEQLMLHRLAELDELVRENYDAFDFKKIARALIDFANVELSAFYFDVRKDALYCDAPSSLRRRASLHVIRQIFDCMVTWLAPMLPFTTEEAWLSRNPSAVSVHLEQFAPVAKEWRNDALAEKWKKIRAVRSVVTGALEIERKDKRIGSSLEAAPLVHIADPELLKALEGQDFTEVCITSAIEIKAGEGPAEAFRLAEVPEVSVVPKLAQGEKCARSWRITRDVGSDPEYPDVSARDAAALRELAALT</sequence>
<protein>
    <submittedName>
        <fullName evidence="1">Class I tRNA ligase family protein</fullName>
    </submittedName>
</protein>
<name>A0ACD5EMA3_9HYPH</name>
<keyword evidence="1" id="KW-0436">Ligase</keyword>